<dbReference type="AlphaFoldDB" id="A0A0S2VZ67"/>
<reference evidence="1 2" key="1">
    <citation type="journal article" date="2015" name="Nat. Commun.">
        <title>Production of butyrate from lysine and the Amadori product fructoselysine by a human gut commensal.</title>
        <authorList>
            <person name="Bui T.P."/>
            <person name="Ritari J."/>
            <person name="Boeren S."/>
            <person name="de Waard P."/>
            <person name="Plugge C.M."/>
            <person name="de Vos W.M."/>
        </authorList>
    </citation>
    <scope>NUCLEOTIDE SEQUENCE [LARGE SCALE GENOMIC DNA]</scope>
    <source>
        <strain evidence="1 2">AF211</strain>
    </source>
</reference>
<reference evidence="2" key="2">
    <citation type="submission" date="2015-04" db="EMBL/GenBank/DDBJ databases">
        <title>A butyrogenic pathway from the amino acid lysine in a human gut commensal.</title>
        <authorList>
            <person name="de Vos W.M."/>
            <person name="Bui N.T.P."/>
            <person name="Plugge C.M."/>
            <person name="Ritari J."/>
        </authorList>
    </citation>
    <scope>NUCLEOTIDE SEQUENCE [LARGE SCALE GENOMIC DNA]</scope>
    <source>
        <strain evidence="2">AF211</strain>
    </source>
</reference>
<dbReference type="KEGG" id="ibu:IB211_00002c"/>
<protein>
    <submittedName>
        <fullName evidence="1">Uncharacterized protein</fullName>
    </submittedName>
</protein>
<keyword evidence="2" id="KW-1185">Reference proteome</keyword>
<proteinExistence type="predicted"/>
<sequence>MLPQGVCRKARGFHTGEKGEKIVHTQLSTFPQNVVESDKLYGLEKWKSIWIKIRKAIRIVR</sequence>
<evidence type="ECO:0000313" key="2">
    <source>
        <dbReference type="Proteomes" id="UP000064844"/>
    </source>
</evidence>
<accession>A0A0S2VZ67</accession>
<name>A0A0S2VZ67_9FIRM</name>
<organism evidence="1 2">
    <name type="scientific">Intestinimonas butyriciproducens</name>
    <dbReference type="NCBI Taxonomy" id="1297617"/>
    <lineage>
        <taxon>Bacteria</taxon>
        <taxon>Bacillati</taxon>
        <taxon>Bacillota</taxon>
        <taxon>Clostridia</taxon>
        <taxon>Eubacteriales</taxon>
        <taxon>Intestinimonas</taxon>
    </lineage>
</organism>
<evidence type="ECO:0000313" key="1">
    <source>
        <dbReference type="EMBL" id="ALP92398.1"/>
    </source>
</evidence>
<gene>
    <name evidence="1" type="ORF">IB211_00002c</name>
</gene>
<dbReference type="EMBL" id="CP011307">
    <property type="protein sequence ID" value="ALP92398.1"/>
    <property type="molecule type" value="Genomic_DNA"/>
</dbReference>
<dbReference type="Proteomes" id="UP000064844">
    <property type="component" value="Chromosome"/>
</dbReference>